<evidence type="ECO:0000313" key="5">
    <source>
        <dbReference type="Proteomes" id="UP001500416"/>
    </source>
</evidence>
<sequence length="197" mass="20800">MGIELVWPTVADESLRGRVHSVLHDVVAAGGAIGWQVPPSRAETDAWLDVVLARVSSGDGALALARVDGVVRGTATWLRSTSAVFTHSAEVGRVTTHPSARGLGLGRRLVSAVVDHARAAGLELLTLGVRGNNHGAIELYESLGFREWGRLPYAIAVGDVRFDEVRMALRLGFREGVVLHGSAPGGNGSSPSRRRSA</sequence>
<gene>
    <name evidence="4" type="ORF">GCM10010492_46840</name>
</gene>
<dbReference type="InterPro" id="IPR016181">
    <property type="entry name" value="Acyl_CoA_acyltransferase"/>
</dbReference>
<proteinExistence type="predicted"/>
<dbReference type="Proteomes" id="UP001500416">
    <property type="component" value="Unassembled WGS sequence"/>
</dbReference>
<evidence type="ECO:0000256" key="1">
    <source>
        <dbReference type="ARBA" id="ARBA00022679"/>
    </source>
</evidence>
<dbReference type="InterPro" id="IPR050832">
    <property type="entry name" value="Bact_Acetyltransf"/>
</dbReference>
<dbReference type="InterPro" id="IPR000182">
    <property type="entry name" value="GNAT_dom"/>
</dbReference>
<feature type="domain" description="N-acetyltransferase" evidence="3">
    <location>
        <begin position="13"/>
        <end position="172"/>
    </location>
</feature>
<dbReference type="PANTHER" id="PTHR43877">
    <property type="entry name" value="AMINOALKYLPHOSPHONATE N-ACETYLTRANSFERASE-RELATED-RELATED"/>
    <property type="match status" value="1"/>
</dbReference>
<keyword evidence="1" id="KW-0808">Transferase</keyword>
<dbReference type="PANTHER" id="PTHR43877:SF2">
    <property type="entry name" value="AMINOALKYLPHOSPHONATE N-ACETYLTRANSFERASE-RELATED"/>
    <property type="match status" value="1"/>
</dbReference>
<dbReference type="Gene3D" id="3.40.630.30">
    <property type="match status" value="1"/>
</dbReference>
<comment type="caution">
    <text evidence="4">The sequence shown here is derived from an EMBL/GenBank/DDBJ whole genome shotgun (WGS) entry which is preliminary data.</text>
</comment>
<evidence type="ECO:0000256" key="2">
    <source>
        <dbReference type="ARBA" id="ARBA00023315"/>
    </source>
</evidence>
<keyword evidence="2" id="KW-0012">Acyltransferase</keyword>
<evidence type="ECO:0000313" key="4">
    <source>
        <dbReference type="EMBL" id="GAA0242238.1"/>
    </source>
</evidence>
<name>A0ABN0U929_9PSEU</name>
<dbReference type="Pfam" id="PF00583">
    <property type="entry name" value="Acetyltransf_1"/>
    <property type="match status" value="1"/>
</dbReference>
<accession>A0ABN0U929</accession>
<dbReference type="SUPFAM" id="SSF55729">
    <property type="entry name" value="Acyl-CoA N-acyltransferases (Nat)"/>
    <property type="match status" value="1"/>
</dbReference>
<dbReference type="PROSITE" id="PS51186">
    <property type="entry name" value="GNAT"/>
    <property type="match status" value="1"/>
</dbReference>
<protein>
    <recommendedName>
        <fullName evidence="3">N-acetyltransferase domain-containing protein</fullName>
    </recommendedName>
</protein>
<dbReference type="EMBL" id="BAAABU010000011">
    <property type="protein sequence ID" value="GAA0242238.1"/>
    <property type="molecule type" value="Genomic_DNA"/>
</dbReference>
<dbReference type="RefSeq" id="WP_343936002.1">
    <property type="nucleotide sequence ID" value="NZ_BAAABU010000011.1"/>
</dbReference>
<reference evidence="4 5" key="1">
    <citation type="journal article" date="2019" name="Int. J. Syst. Evol. Microbiol.">
        <title>The Global Catalogue of Microorganisms (GCM) 10K type strain sequencing project: providing services to taxonomists for standard genome sequencing and annotation.</title>
        <authorList>
            <consortium name="The Broad Institute Genomics Platform"/>
            <consortium name="The Broad Institute Genome Sequencing Center for Infectious Disease"/>
            <person name="Wu L."/>
            <person name="Ma J."/>
        </authorList>
    </citation>
    <scope>NUCLEOTIDE SEQUENCE [LARGE SCALE GENOMIC DNA]</scope>
    <source>
        <strain evidence="4 5">JCM 3380</strain>
    </source>
</reference>
<organism evidence="4 5">
    <name type="scientific">Saccharothrix mutabilis subsp. mutabilis</name>
    <dbReference type="NCBI Taxonomy" id="66855"/>
    <lineage>
        <taxon>Bacteria</taxon>
        <taxon>Bacillati</taxon>
        <taxon>Actinomycetota</taxon>
        <taxon>Actinomycetes</taxon>
        <taxon>Pseudonocardiales</taxon>
        <taxon>Pseudonocardiaceae</taxon>
        <taxon>Saccharothrix</taxon>
    </lineage>
</organism>
<dbReference type="CDD" id="cd04301">
    <property type="entry name" value="NAT_SF"/>
    <property type="match status" value="1"/>
</dbReference>
<keyword evidence="5" id="KW-1185">Reference proteome</keyword>
<evidence type="ECO:0000259" key="3">
    <source>
        <dbReference type="PROSITE" id="PS51186"/>
    </source>
</evidence>